<dbReference type="SUPFAM" id="SSF88946">
    <property type="entry name" value="Sigma2 domain of RNA polymerase sigma factors"/>
    <property type="match status" value="1"/>
</dbReference>
<keyword evidence="5" id="KW-0804">Transcription</keyword>
<evidence type="ECO:0000256" key="4">
    <source>
        <dbReference type="ARBA" id="ARBA00023125"/>
    </source>
</evidence>
<dbReference type="Pfam" id="PF00140">
    <property type="entry name" value="Sigma70_r1_2"/>
    <property type="match status" value="1"/>
</dbReference>
<protein>
    <submittedName>
        <fullName evidence="7">RNA polymerase sigma factor SigA</fullName>
    </submittedName>
</protein>
<evidence type="ECO:0000259" key="6">
    <source>
        <dbReference type="PROSITE" id="PS00716"/>
    </source>
</evidence>
<keyword evidence="8" id="KW-1185">Reference proteome</keyword>
<feature type="domain" description="RNA polymerase sigma-70" evidence="6">
    <location>
        <begin position="505"/>
        <end position="531"/>
    </location>
</feature>
<dbReference type="GO" id="GO:0003677">
    <property type="term" value="F:DNA binding"/>
    <property type="evidence" value="ECO:0007669"/>
    <property type="project" value="UniProtKB-KW"/>
</dbReference>
<dbReference type="GO" id="GO:0006352">
    <property type="term" value="P:DNA-templated transcription initiation"/>
    <property type="evidence" value="ECO:0007669"/>
    <property type="project" value="InterPro"/>
</dbReference>
<evidence type="ECO:0000256" key="1">
    <source>
        <dbReference type="ARBA" id="ARBA00007788"/>
    </source>
</evidence>
<dbReference type="RefSeq" id="WP_146454483.1">
    <property type="nucleotide sequence ID" value="NZ_SJPW01000001.1"/>
</dbReference>
<dbReference type="EMBL" id="SJPW01000001">
    <property type="protein sequence ID" value="TWU60574.1"/>
    <property type="molecule type" value="Genomic_DNA"/>
</dbReference>
<evidence type="ECO:0000256" key="2">
    <source>
        <dbReference type="ARBA" id="ARBA00023015"/>
    </source>
</evidence>
<dbReference type="InterPro" id="IPR014284">
    <property type="entry name" value="RNA_pol_sigma-70_dom"/>
</dbReference>
<dbReference type="InterPro" id="IPR050239">
    <property type="entry name" value="Sigma-70_RNA_pol_init_factors"/>
</dbReference>
<dbReference type="GO" id="GO:0016987">
    <property type="term" value="F:sigma factor activity"/>
    <property type="evidence" value="ECO:0007669"/>
    <property type="project" value="UniProtKB-KW"/>
</dbReference>
<dbReference type="InterPro" id="IPR013324">
    <property type="entry name" value="RNA_pol_sigma_r3/r4-like"/>
</dbReference>
<sequence length="558" mass="64906">MIYALPSWSDGTAPAWTLSDQTDRYELGYEEPLVGKKFISRSLQDDAFDADESVSRRNRVMGQDLTDAIDDEVAVEDDRPRRRDEYTADPTEDPVRMYLMQMGQIPLLTRDQEVSAARQIEKTRDRYRQTMMATDFMLQGALKLLEQVRDKTLRLDRTIEVSVTNAPEKKAIMLRIVPNVRTLQHLLSQNRADYMTAINRKVPMRQRRAAWKNLVIRRNKAVRLIEEMNLRTNRLQPIFEKLRRANERMTEIRTTLADKESLALPGMATVAELKSELTYLMRLTFETPATLSRRIKRCDAYRDDYDAAKRVLSAGNLRLVVSIAKKYRNRGLSFLDLIQEGNTGLMRAVDKFEHARGYKFSTYATWWIRQAITRAIADQSRTIRVPVHMIDTMNKVRQITRDLVQENGREPTPEEVCARSGMSLDDTRIILKMSRQPLSLDQPIGDHEESVFGEFLEDHRDIDPLMETNREALKVQIERAMETLNYREREILRLRYGLADGYTYTLEEVGRIFQVTRERVRQIESKAVRKLQQPYRAKSLVSFLDGAEIQMLEGSEAL</sequence>
<dbReference type="SUPFAM" id="SSF88659">
    <property type="entry name" value="Sigma3 and sigma4 domains of RNA polymerase sigma factors"/>
    <property type="match status" value="2"/>
</dbReference>
<dbReference type="PANTHER" id="PTHR30603:SF60">
    <property type="entry name" value="RNA POLYMERASE SIGMA FACTOR RPOD"/>
    <property type="match status" value="1"/>
</dbReference>
<dbReference type="CDD" id="cd06171">
    <property type="entry name" value="Sigma70_r4"/>
    <property type="match status" value="1"/>
</dbReference>
<dbReference type="InterPro" id="IPR036388">
    <property type="entry name" value="WH-like_DNA-bd_sf"/>
</dbReference>
<evidence type="ECO:0000256" key="5">
    <source>
        <dbReference type="ARBA" id="ARBA00023163"/>
    </source>
</evidence>
<evidence type="ECO:0000313" key="7">
    <source>
        <dbReference type="EMBL" id="TWU60574.1"/>
    </source>
</evidence>
<dbReference type="InterPro" id="IPR013325">
    <property type="entry name" value="RNA_pol_sigma_r2"/>
</dbReference>
<dbReference type="Pfam" id="PF04545">
    <property type="entry name" value="Sigma70_r4"/>
    <property type="match status" value="1"/>
</dbReference>
<dbReference type="InterPro" id="IPR007624">
    <property type="entry name" value="RNA_pol_sigma70_r3"/>
</dbReference>
<proteinExistence type="inferred from homology"/>
<dbReference type="OrthoDB" id="9780321at2"/>
<dbReference type="Pfam" id="PF04539">
    <property type="entry name" value="Sigma70_r3"/>
    <property type="match status" value="1"/>
</dbReference>
<evidence type="ECO:0000256" key="3">
    <source>
        <dbReference type="ARBA" id="ARBA00023082"/>
    </source>
</evidence>
<dbReference type="Gene3D" id="1.10.601.10">
    <property type="entry name" value="RNA Polymerase Primary Sigma Factor"/>
    <property type="match status" value="1"/>
</dbReference>
<name>A0A5C6FLA0_9BACT</name>
<comment type="caution">
    <text evidence="7">The sequence shown here is derived from an EMBL/GenBank/DDBJ whole genome shotgun (WGS) entry which is preliminary data.</text>
</comment>
<dbReference type="PROSITE" id="PS00716">
    <property type="entry name" value="SIGMA70_2"/>
    <property type="match status" value="1"/>
</dbReference>
<dbReference type="InterPro" id="IPR007627">
    <property type="entry name" value="RNA_pol_sigma70_r2"/>
</dbReference>
<dbReference type="InterPro" id="IPR000943">
    <property type="entry name" value="RNA_pol_sigma70"/>
</dbReference>
<organism evidence="7 8">
    <name type="scientific">Rubripirellula tenax</name>
    <dbReference type="NCBI Taxonomy" id="2528015"/>
    <lineage>
        <taxon>Bacteria</taxon>
        <taxon>Pseudomonadati</taxon>
        <taxon>Planctomycetota</taxon>
        <taxon>Planctomycetia</taxon>
        <taxon>Pirellulales</taxon>
        <taxon>Pirellulaceae</taxon>
        <taxon>Rubripirellula</taxon>
    </lineage>
</organism>
<keyword evidence="4" id="KW-0238">DNA-binding</keyword>
<dbReference type="Proteomes" id="UP000318288">
    <property type="component" value="Unassembled WGS sequence"/>
</dbReference>
<keyword evidence="3" id="KW-0731">Sigma factor</keyword>
<dbReference type="Pfam" id="PF04542">
    <property type="entry name" value="Sigma70_r2"/>
    <property type="match status" value="1"/>
</dbReference>
<dbReference type="Gene3D" id="1.10.10.10">
    <property type="entry name" value="Winged helix-like DNA-binding domain superfamily/Winged helix DNA-binding domain"/>
    <property type="match status" value="2"/>
</dbReference>
<dbReference type="FunFam" id="1.10.601.10:FF:000001">
    <property type="entry name" value="RNA polymerase sigma factor SigA"/>
    <property type="match status" value="1"/>
</dbReference>
<dbReference type="NCBIfam" id="TIGR02937">
    <property type="entry name" value="sigma70-ECF"/>
    <property type="match status" value="1"/>
</dbReference>
<keyword evidence="2" id="KW-0805">Transcription regulation</keyword>
<gene>
    <name evidence="7" type="primary">sigA_1</name>
    <name evidence="7" type="ORF">Poly51_08520</name>
</gene>
<accession>A0A5C6FLA0</accession>
<dbReference type="PANTHER" id="PTHR30603">
    <property type="entry name" value="RNA POLYMERASE SIGMA FACTOR RPO"/>
    <property type="match status" value="1"/>
</dbReference>
<dbReference type="InterPro" id="IPR007630">
    <property type="entry name" value="RNA_pol_sigma70_r4"/>
</dbReference>
<reference evidence="7 8" key="1">
    <citation type="submission" date="2019-02" db="EMBL/GenBank/DDBJ databases">
        <title>Deep-cultivation of Planctomycetes and their phenomic and genomic characterization uncovers novel biology.</title>
        <authorList>
            <person name="Wiegand S."/>
            <person name="Jogler M."/>
            <person name="Boedeker C."/>
            <person name="Pinto D."/>
            <person name="Vollmers J."/>
            <person name="Rivas-Marin E."/>
            <person name="Kohn T."/>
            <person name="Peeters S.H."/>
            <person name="Heuer A."/>
            <person name="Rast P."/>
            <person name="Oberbeckmann S."/>
            <person name="Bunk B."/>
            <person name="Jeske O."/>
            <person name="Meyerdierks A."/>
            <person name="Storesund J.E."/>
            <person name="Kallscheuer N."/>
            <person name="Luecker S."/>
            <person name="Lage O.M."/>
            <person name="Pohl T."/>
            <person name="Merkel B.J."/>
            <person name="Hornburger P."/>
            <person name="Mueller R.-W."/>
            <person name="Bruemmer F."/>
            <person name="Labrenz M."/>
            <person name="Spormann A.M."/>
            <person name="Op Den Camp H."/>
            <person name="Overmann J."/>
            <person name="Amann R."/>
            <person name="Jetten M.S.M."/>
            <person name="Mascher T."/>
            <person name="Medema M.H."/>
            <person name="Devos D.P."/>
            <person name="Kaster A.-K."/>
            <person name="Ovreas L."/>
            <person name="Rohde M."/>
            <person name="Galperin M.Y."/>
            <person name="Jogler C."/>
        </authorList>
    </citation>
    <scope>NUCLEOTIDE SEQUENCE [LARGE SCALE GENOMIC DNA]</scope>
    <source>
        <strain evidence="7 8">Poly51</strain>
    </source>
</reference>
<evidence type="ECO:0000313" key="8">
    <source>
        <dbReference type="Proteomes" id="UP000318288"/>
    </source>
</evidence>
<comment type="similarity">
    <text evidence="1">Belongs to the sigma-70 factor family.</text>
</comment>
<dbReference type="PRINTS" id="PR00046">
    <property type="entry name" value="SIGMA70FCT"/>
</dbReference>
<dbReference type="AlphaFoldDB" id="A0A5C6FLA0"/>
<dbReference type="InterPro" id="IPR009042">
    <property type="entry name" value="RNA_pol_sigma70_r1_2"/>
</dbReference>